<organism evidence="2 3">
    <name type="scientific">Flavobacterium johnsoniae</name>
    <name type="common">Cytophaga johnsonae</name>
    <dbReference type="NCBI Taxonomy" id="986"/>
    <lineage>
        <taxon>Bacteria</taxon>
        <taxon>Pseudomonadati</taxon>
        <taxon>Bacteroidota</taxon>
        <taxon>Flavobacteriia</taxon>
        <taxon>Flavobacteriales</taxon>
        <taxon>Flavobacteriaceae</taxon>
        <taxon>Flavobacterium</taxon>
    </lineage>
</organism>
<evidence type="ECO:0000256" key="1">
    <source>
        <dbReference type="SAM" id="Phobius"/>
    </source>
</evidence>
<dbReference type="Proteomes" id="UP000184112">
    <property type="component" value="Unassembled WGS sequence"/>
</dbReference>
<evidence type="ECO:0000313" key="3">
    <source>
        <dbReference type="Proteomes" id="UP000184112"/>
    </source>
</evidence>
<keyword evidence="1" id="KW-0812">Transmembrane</keyword>
<keyword evidence="1" id="KW-0472">Membrane</keyword>
<name>A0A1M5PCB4_FLAJO</name>
<keyword evidence="1" id="KW-1133">Transmembrane helix</keyword>
<dbReference type="InterPro" id="IPR031709">
    <property type="entry name" value="PutAbiC"/>
</dbReference>
<accession>A0A1M5PCB4</accession>
<evidence type="ECO:0000313" key="2">
    <source>
        <dbReference type="EMBL" id="SHG99378.1"/>
    </source>
</evidence>
<dbReference type="AlphaFoldDB" id="A0A1M5PCB4"/>
<dbReference type="Pfam" id="PF16872">
    <property type="entry name" value="putAbiC"/>
    <property type="match status" value="1"/>
</dbReference>
<sequence length="329" mass="39028">MKKRDIKGSFYVTTLFCSILFIFILVQFINKTNSCKTNEIDPAIWGQFGDIIGGLIGTILALLGTVLLIATLFYQIKSSKEQEIENRFIQLLLIHRENVNEITNKRKFFKHSIETFWKIRKYVDECYDNLKNEITIAEEDEWQFSEFERSNIAYLILFFGTNLTQNDTLKERICAMSNCSELITNVLDKIDTVNIPSNESIDLTDGIQYAIGHYYRHLYQTINYINDCKKILNYKKKYFYVKTLRAQLSTYEQMLFYINSISRLGEVWELLQENENKKLITKYNLIKNIPLGCMNDIEPNLKYNLVQYESLYFYEYEEIEISRKKINYC</sequence>
<dbReference type="RefSeq" id="WP_073409767.1">
    <property type="nucleotide sequence ID" value="NZ_FQWH01000005.1"/>
</dbReference>
<feature type="transmembrane region" description="Helical" evidence="1">
    <location>
        <begin position="9"/>
        <end position="29"/>
    </location>
</feature>
<feature type="transmembrane region" description="Helical" evidence="1">
    <location>
        <begin position="51"/>
        <end position="74"/>
    </location>
</feature>
<reference evidence="2 3" key="1">
    <citation type="submission" date="2016-11" db="EMBL/GenBank/DDBJ databases">
        <authorList>
            <person name="Jaros S."/>
            <person name="Januszkiewicz K."/>
            <person name="Wedrychowicz H."/>
        </authorList>
    </citation>
    <scope>NUCLEOTIDE SEQUENCE [LARGE SCALE GENOMIC DNA]</scope>
    <source>
        <strain evidence="2 3">DSM 6792</strain>
    </source>
</reference>
<protein>
    <submittedName>
        <fullName evidence="2">Putative phage abortive infection protein</fullName>
    </submittedName>
</protein>
<gene>
    <name evidence="2" type="ORF">SAMN05444388_105319</name>
</gene>
<proteinExistence type="predicted"/>
<dbReference type="EMBL" id="FQWH01000005">
    <property type="protein sequence ID" value="SHG99378.1"/>
    <property type="molecule type" value="Genomic_DNA"/>
</dbReference>